<dbReference type="Proteomes" id="UP000541033">
    <property type="component" value="Unassembled WGS sequence"/>
</dbReference>
<evidence type="ECO:0000313" key="4">
    <source>
        <dbReference type="Proteomes" id="UP000541033"/>
    </source>
</evidence>
<gene>
    <name evidence="3" type="ORF">FHX76_001156</name>
</gene>
<keyword evidence="1" id="KW-0812">Transmembrane</keyword>
<accession>A0A7X5TTH6</accession>
<evidence type="ECO:0000259" key="2">
    <source>
        <dbReference type="Pfam" id="PF13239"/>
    </source>
</evidence>
<protein>
    <submittedName>
        <fullName evidence="3">Putative membrane protein</fullName>
    </submittedName>
</protein>
<comment type="caution">
    <text evidence="3">The sequence shown here is derived from an EMBL/GenBank/DDBJ whole genome shotgun (WGS) entry which is preliminary data.</text>
</comment>
<feature type="transmembrane region" description="Helical" evidence="1">
    <location>
        <begin position="28"/>
        <end position="48"/>
    </location>
</feature>
<reference evidence="3 4" key="1">
    <citation type="submission" date="2020-02" db="EMBL/GenBank/DDBJ databases">
        <title>Sequencing the genomes of 1000 actinobacteria strains.</title>
        <authorList>
            <person name="Klenk H.-P."/>
        </authorList>
    </citation>
    <scope>NUCLEOTIDE SEQUENCE [LARGE SCALE GENOMIC DNA]</scope>
    <source>
        <strain evidence="3 4">DSM 27960</strain>
    </source>
</reference>
<evidence type="ECO:0000256" key="1">
    <source>
        <dbReference type="SAM" id="Phobius"/>
    </source>
</evidence>
<organism evidence="3 4">
    <name type="scientific">Lysinibacter cavernae</name>
    <dbReference type="NCBI Taxonomy" id="1640652"/>
    <lineage>
        <taxon>Bacteria</taxon>
        <taxon>Bacillati</taxon>
        <taxon>Actinomycetota</taxon>
        <taxon>Actinomycetes</taxon>
        <taxon>Micrococcales</taxon>
        <taxon>Microbacteriaceae</taxon>
        <taxon>Lysinibacter</taxon>
    </lineage>
</organism>
<name>A0A7X5TTH6_9MICO</name>
<feature type="transmembrane region" description="Helical" evidence="1">
    <location>
        <begin position="54"/>
        <end position="77"/>
    </location>
</feature>
<proteinExistence type="predicted"/>
<dbReference type="AlphaFoldDB" id="A0A7X5TTH6"/>
<keyword evidence="4" id="KW-1185">Reference proteome</keyword>
<evidence type="ECO:0000313" key="3">
    <source>
        <dbReference type="EMBL" id="NIH53288.1"/>
    </source>
</evidence>
<dbReference type="Pfam" id="PF13239">
    <property type="entry name" value="2TM"/>
    <property type="match status" value="1"/>
</dbReference>
<keyword evidence="1" id="KW-1133">Transmembrane helix</keyword>
<keyword evidence="1" id="KW-0472">Membrane</keyword>
<dbReference type="RefSeq" id="WP_167148779.1">
    <property type="nucleotide sequence ID" value="NZ_JAAMOX010000001.1"/>
</dbReference>
<dbReference type="EMBL" id="JAAMOX010000001">
    <property type="protein sequence ID" value="NIH53288.1"/>
    <property type="molecule type" value="Genomic_DNA"/>
</dbReference>
<dbReference type="InterPro" id="IPR025698">
    <property type="entry name" value="2TM_dom"/>
</dbReference>
<feature type="domain" description="2TM" evidence="2">
    <location>
        <begin position="17"/>
        <end position="92"/>
    </location>
</feature>
<sequence length="99" mass="11450">METFNTPTPDEDPLRAQAVKRLKAKAEFVNYLWVWLGVTLIVNVVWFFSGYHSYYWPIWPMLGMGIGAFFMGLNAYGPATRGITEDRIQAEMRKLSDKQ</sequence>